<protein>
    <submittedName>
        <fullName evidence="2">Exonuclease RNase T and DNA polymerase III</fullName>
    </submittedName>
</protein>
<dbReference type="InterPro" id="IPR036397">
    <property type="entry name" value="RNaseH_sf"/>
</dbReference>
<keyword evidence="2" id="KW-0269">Exonuclease</keyword>
<dbReference type="InterPro" id="IPR012337">
    <property type="entry name" value="RNaseH-like_sf"/>
</dbReference>
<accession>I5C5V4</accession>
<dbReference type="GO" id="GO:0006259">
    <property type="term" value="P:DNA metabolic process"/>
    <property type="evidence" value="ECO:0007669"/>
    <property type="project" value="UniProtKB-ARBA"/>
</dbReference>
<gene>
    <name evidence="2" type="ORF">A3SI_07999</name>
</gene>
<dbReference type="Proteomes" id="UP000005551">
    <property type="component" value="Unassembled WGS sequence"/>
</dbReference>
<dbReference type="GO" id="GO:0004527">
    <property type="term" value="F:exonuclease activity"/>
    <property type="evidence" value="ECO:0007669"/>
    <property type="project" value="UniProtKB-KW"/>
</dbReference>
<dbReference type="RefSeq" id="WP_009054499.1">
    <property type="nucleotide sequence ID" value="NZ_AJYA01000016.1"/>
</dbReference>
<dbReference type="SUPFAM" id="SSF53098">
    <property type="entry name" value="Ribonuclease H-like"/>
    <property type="match status" value="1"/>
</dbReference>
<dbReference type="AlphaFoldDB" id="I5C5V4"/>
<dbReference type="Pfam" id="PF00929">
    <property type="entry name" value="RNase_T"/>
    <property type="match status" value="1"/>
</dbReference>
<feature type="domain" description="Exonuclease" evidence="1">
    <location>
        <begin position="48"/>
        <end position="107"/>
    </location>
</feature>
<keyword evidence="2" id="KW-0540">Nuclease</keyword>
<proteinExistence type="predicted"/>
<sequence>MQDKFRDFFSTLFGRSLPKADVVLAYEQAQRQQPIPKEQALERVPFFVFDTETTGLHPAEDYILSFGSVRLQQAAIRLEESLEFYLKSPKGVRESIEVHGLIQAVNPTPLHHFARAVLPQLSQTVLVGHMCPSISRCSKKRFVLLG</sequence>
<evidence type="ECO:0000313" key="2">
    <source>
        <dbReference type="EMBL" id="EIM77206.1"/>
    </source>
</evidence>
<keyword evidence="2" id="KW-0378">Hydrolase</keyword>
<dbReference type="InterPro" id="IPR013520">
    <property type="entry name" value="Ribonucl_H"/>
</dbReference>
<reference evidence="2 3" key="1">
    <citation type="submission" date="2012-05" db="EMBL/GenBank/DDBJ databases">
        <title>Genome sequence of Nitritalea halalkaliphila LW7.</title>
        <authorList>
            <person name="Jangir P.K."/>
            <person name="Singh A."/>
            <person name="Shivaji S."/>
            <person name="Sharma R."/>
        </authorList>
    </citation>
    <scope>NUCLEOTIDE SEQUENCE [LARGE SCALE GENOMIC DNA]</scope>
    <source>
        <strain evidence="2 3">LW7</strain>
    </source>
</reference>
<evidence type="ECO:0000313" key="3">
    <source>
        <dbReference type="Proteomes" id="UP000005551"/>
    </source>
</evidence>
<dbReference type="OrthoDB" id="9803913at2"/>
<comment type="caution">
    <text evidence="2">The sequence shown here is derived from an EMBL/GenBank/DDBJ whole genome shotgun (WGS) entry which is preliminary data.</text>
</comment>
<keyword evidence="3" id="KW-1185">Reference proteome</keyword>
<dbReference type="Gene3D" id="3.30.420.10">
    <property type="entry name" value="Ribonuclease H-like superfamily/Ribonuclease H"/>
    <property type="match status" value="1"/>
</dbReference>
<organism evidence="2 3">
    <name type="scientific">Nitritalea halalkaliphila LW7</name>
    <dbReference type="NCBI Taxonomy" id="1189621"/>
    <lineage>
        <taxon>Bacteria</taxon>
        <taxon>Pseudomonadati</taxon>
        <taxon>Bacteroidota</taxon>
        <taxon>Cytophagia</taxon>
        <taxon>Cytophagales</taxon>
        <taxon>Cyclobacteriaceae</taxon>
        <taxon>Nitritalea</taxon>
    </lineage>
</organism>
<evidence type="ECO:0000259" key="1">
    <source>
        <dbReference type="Pfam" id="PF00929"/>
    </source>
</evidence>
<dbReference type="GO" id="GO:0003676">
    <property type="term" value="F:nucleic acid binding"/>
    <property type="evidence" value="ECO:0007669"/>
    <property type="project" value="InterPro"/>
</dbReference>
<dbReference type="EMBL" id="AJYA01000016">
    <property type="protein sequence ID" value="EIM77206.1"/>
    <property type="molecule type" value="Genomic_DNA"/>
</dbReference>
<name>I5C5V4_9BACT</name>
<dbReference type="PATRIC" id="fig|1189621.3.peg.1669"/>
<dbReference type="STRING" id="1189621.A3SI_07999"/>